<dbReference type="Proteomes" id="UP001317705">
    <property type="component" value="Chromosome"/>
</dbReference>
<gene>
    <name evidence="5" type="ORF">GURASL_26850</name>
</gene>
<accession>A0ABM8ENH4</accession>
<keyword evidence="2" id="KW-0186">Copper</keyword>
<dbReference type="InterPro" id="IPR036249">
    <property type="entry name" value="Thioredoxin-like_sf"/>
</dbReference>
<feature type="signal peptide" evidence="3">
    <location>
        <begin position="1"/>
        <end position="23"/>
    </location>
</feature>
<dbReference type="RefSeq" id="WP_281999883.1">
    <property type="nucleotide sequence ID" value="NZ_AP027151.1"/>
</dbReference>
<comment type="similarity">
    <text evidence="1">Belongs to the SCO1/2 family.</text>
</comment>
<keyword evidence="6" id="KW-1185">Reference proteome</keyword>
<dbReference type="PANTHER" id="PTHR12151:SF25">
    <property type="entry name" value="LINALOOL DEHYDRATASE_ISOMERASE DOMAIN-CONTAINING PROTEIN"/>
    <property type="match status" value="1"/>
</dbReference>
<evidence type="ECO:0000256" key="3">
    <source>
        <dbReference type="SAM" id="SignalP"/>
    </source>
</evidence>
<dbReference type="Gene3D" id="3.40.30.10">
    <property type="entry name" value="Glutaredoxin"/>
    <property type="match status" value="1"/>
</dbReference>
<dbReference type="EMBL" id="AP027151">
    <property type="protein sequence ID" value="BDV43762.1"/>
    <property type="molecule type" value="Genomic_DNA"/>
</dbReference>
<evidence type="ECO:0000256" key="2">
    <source>
        <dbReference type="ARBA" id="ARBA00023008"/>
    </source>
</evidence>
<dbReference type="CDD" id="cd02968">
    <property type="entry name" value="SCO"/>
    <property type="match status" value="1"/>
</dbReference>
<evidence type="ECO:0000259" key="4">
    <source>
        <dbReference type="PROSITE" id="PS51352"/>
    </source>
</evidence>
<reference evidence="5 6" key="1">
    <citation type="submission" date="2022-12" db="EMBL/GenBank/DDBJ databases">
        <title>Polyphasic characterization of Geotalea uranireducens NIT-SL11 newly isolated from a complex of sewage sludge and microbially reduced graphene oxide.</title>
        <authorList>
            <person name="Xie L."/>
            <person name="Yoshida N."/>
            <person name="Meng L."/>
        </authorList>
    </citation>
    <scope>NUCLEOTIDE SEQUENCE [LARGE SCALE GENOMIC DNA]</scope>
    <source>
        <strain evidence="5 6">NIT-SL11</strain>
    </source>
</reference>
<organism evidence="5 6">
    <name type="scientific">Geotalea uraniireducens</name>
    <dbReference type="NCBI Taxonomy" id="351604"/>
    <lineage>
        <taxon>Bacteria</taxon>
        <taxon>Pseudomonadati</taxon>
        <taxon>Thermodesulfobacteriota</taxon>
        <taxon>Desulfuromonadia</taxon>
        <taxon>Geobacterales</taxon>
        <taxon>Geobacteraceae</taxon>
        <taxon>Geotalea</taxon>
    </lineage>
</organism>
<evidence type="ECO:0000256" key="1">
    <source>
        <dbReference type="ARBA" id="ARBA00010996"/>
    </source>
</evidence>
<dbReference type="InterPro" id="IPR013766">
    <property type="entry name" value="Thioredoxin_domain"/>
</dbReference>
<dbReference type="Pfam" id="PF02630">
    <property type="entry name" value="SCO1-SenC"/>
    <property type="match status" value="1"/>
</dbReference>
<dbReference type="SUPFAM" id="SSF52833">
    <property type="entry name" value="Thioredoxin-like"/>
    <property type="match status" value="1"/>
</dbReference>
<sequence>MRARILPILALAATLAVNGIAGAADNKPRRSIETYTIPNVVLVNQHGAKVKLKSVIDSGKPVILDFIYGTCTTICPVLSAGFASFQRKLGADTQKVQLISISIDPEHDTPKVMKEYLGKFRAKPGWDFLTGSRQDIDAVMRAFDSYVPDKMYHQQLTFIHAPGSSQWVRINGLMGSSELMAEFQKAGKP</sequence>
<evidence type="ECO:0000313" key="6">
    <source>
        <dbReference type="Proteomes" id="UP001317705"/>
    </source>
</evidence>
<feature type="domain" description="Thioredoxin" evidence="4">
    <location>
        <begin position="31"/>
        <end position="185"/>
    </location>
</feature>
<name>A0ABM8ENH4_9BACT</name>
<proteinExistence type="inferred from homology"/>
<evidence type="ECO:0000313" key="5">
    <source>
        <dbReference type="EMBL" id="BDV43762.1"/>
    </source>
</evidence>
<feature type="chain" id="PRO_5046102624" evidence="3">
    <location>
        <begin position="24"/>
        <end position="189"/>
    </location>
</feature>
<dbReference type="PROSITE" id="PS51352">
    <property type="entry name" value="THIOREDOXIN_2"/>
    <property type="match status" value="1"/>
</dbReference>
<dbReference type="PANTHER" id="PTHR12151">
    <property type="entry name" value="ELECTRON TRANSPORT PROTIN SCO1/SENC FAMILY MEMBER"/>
    <property type="match status" value="1"/>
</dbReference>
<keyword evidence="3" id="KW-0732">Signal</keyword>
<dbReference type="InterPro" id="IPR003782">
    <property type="entry name" value="SCO1/SenC"/>
</dbReference>
<protein>
    <submittedName>
        <fullName evidence="5">Photosynthetic protein synthase I</fullName>
    </submittedName>
</protein>